<accession>A0ABP9YA09</accession>
<evidence type="ECO:0000259" key="4">
    <source>
        <dbReference type="PROSITE" id="PS50071"/>
    </source>
</evidence>
<feature type="region of interest" description="Disordered" evidence="3">
    <location>
        <begin position="15"/>
        <end position="40"/>
    </location>
</feature>
<protein>
    <recommendedName>
        <fullName evidence="4">Homeobox domain-containing protein</fullName>
    </recommendedName>
</protein>
<comment type="caution">
    <text evidence="5">The sequence shown here is derived from an EMBL/GenBank/DDBJ whole genome shotgun (WGS) entry which is preliminary data.</text>
</comment>
<evidence type="ECO:0000256" key="3">
    <source>
        <dbReference type="SAM" id="MobiDB-lite"/>
    </source>
</evidence>
<evidence type="ECO:0000256" key="1">
    <source>
        <dbReference type="PROSITE-ProRule" id="PRU00108"/>
    </source>
</evidence>
<name>A0ABP9YA09_9FUNG</name>
<dbReference type="EMBL" id="BAABUJ010000030">
    <property type="protein sequence ID" value="GAA5803805.1"/>
    <property type="molecule type" value="Genomic_DNA"/>
</dbReference>
<dbReference type="CDD" id="cd00086">
    <property type="entry name" value="homeodomain"/>
    <property type="match status" value="1"/>
</dbReference>
<reference evidence="5 6" key="1">
    <citation type="submission" date="2024-04" db="EMBL/GenBank/DDBJ databases">
        <title>genome sequences of Mucor flavus KT1a and Helicostylum pulchrum KT1b strains isolation_sourced from the surface of a dry-aged beef.</title>
        <authorList>
            <person name="Toyotome T."/>
            <person name="Hosono M."/>
            <person name="Torimaru M."/>
            <person name="Fukuda K."/>
            <person name="Mikami N."/>
        </authorList>
    </citation>
    <scope>NUCLEOTIDE SEQUENCE [LARGE SCALE GENOMIC DNA]</scope>
    <source>
        <strain evidence="5 6">KT1b</strain>
    </source>
</reference>
<dbReference type="Pfam" id="PF00046">
    <property type="entry name" value="Homeodomain"/>
    <property type="match status" value="1"/>
</dbReference>
<dbReference type="InterPro" id="IPR001356">
    <property type="entry name" value="HD"/>
</dbReference>
<dbReference type="SMART" id="SM00389">
    <property type="entry name" value="HOX"/>
    <property type="match status" value="1"/>
</dbReference>
<proteinExistence type="predicted"/>
<keyword evidence="1 2" id="KW-0238">DNA-binding</keyword>
<keyword evidence="6" id="KW-1185">Reference proteome</keyword>
<feature type="compositionally biased region" description="Low complexity" evidence="3">
    <location>
        <begin position="22"/>
        <end position="40"/>
    </location>
</feature>
<keyword evidence="1 2" id="KW-0371">Homeobox</keyword>
<evidence type="ECO:0000313" key="5">
    <source>
        <dbReference type="EMBL" id="GAA5803805.1"/>
    </source>
</evidence>
<gene>
    <name evidence="5" type="ORF">HPULCUR_009290</name>
</gene>
<evidence type="ECO:0000256" key="2">
    <source>
        <dbReference type="RuleBase" id="RU000682"/>
    </source>
</evidence>
<dbReference type="Proteomes" id="UP001476247">
    <property type="component" value="Unassembled WGS sequence"/>
</dbReference>
<evidence type="ECO:0000313" key="6">
    <source>
        <dbReference type="Proteomes" id="UP001476247"/>
    </source>
</evidence>
<dbReference type="PROSITE" id="PS50071">
    <property type="entry name" value="HOMEOBOX_2"/>
    <property type="match status" value="1"/>
</dbReference>
<dbReference type="SUPFAM" id="SSF46689">
    <property type="entry name" value="Homeodomain-like"/>
    <property type="match status" value="1"/>
</dbReference>
<feature type="DNA-binding region" description="Homeobox" evidence="1">
    <location>
        <begin position="140"/>
        <end position="203"/>
    </location>
</feature>
<dbReference type="Gene3D" id="1.10.10.60">
    <property type="entry name" value="Homeodomain-like"/>
    <property type="match status" value="1"/>
</dbReference>
<feature type="domain" description="Homeobox" evidence="4">
    <location>
        <begin position="138"/>
        <end position="202"/>
    </location>
</feature>
<organism evidence="5 6">
    <name type="scientific">Helicostylum pulchrum</name>
    <dbReference type="NCBI Taxonomy" id="562976"/>
    <lineage>
        <taxon>Eukaryota</taxon>
        <taxon>Fungi</taxon>
        <taxon>Fungi incertae sedis</taxon>
        <taxon>Mucoromycota</taxon>
        <taxon>Mucoromycotina</taxon>
        <taxon>Mucoromycetes</taxon>
        <taxon>Mucorales</taxon>
        <taxon>Mucorineae</taxon>
        <taxon>Mucoraceae</taxon>
        <taxon>Helicostylum</taxon>
    </lineage>
</organism>
<dbReference type="InterPro" id="IPR009057">
    <property type="entry name" value="Homeodomain-like_sf"/>
</dbReference>
<comment type="subcellular location">
    <subcellularLocation>
        <location evidence="1 2">Nucleus</location>
    </subcellularLocation>
</comment>
<keyword evidence="1 2" id="KW-0539">Nucleus</keyword>
<sequence>MSQVYDELQEWRIPSSNEYVSDSESPLSLLPSPKTPSSSPGLIEDMADTTLPLQYLEKDPVLVEETITSNQQDHIIASNETIACIRPQSVSIVWSNNYKTTIHLSPVPNEPEPTTAAVTADASTTTLTTTTSTTAPVRKRKRTTTSYDVQTSLYLKSVFFEVYSKQNKLTKEQRMQVQQRTGLPSRNITYWFSNHKRRFKETLQVYRRAVEESHGEIGNYKDFIRWRRSNDLPDQVTQAELA</sequence>